<evidence type="ECO:0000256" key="1">
    <source>
        <dbReference type="SAM" id="Phobius"/>
    </source>
</evidence>
<protein>
    <submittedName>
        <fullName evidence="2">Uncharacterized protein</fullName>
    </submittedName>
</protein>
<feature type="transmembrane region" description="Helical" evidence="1">
    <location>
        <begin position="85"/>
        <end position="106"/>
    </location>
</feature>
<evidence type="ECO:0000313" key="2">
    <source>
        <dbReference type="EMBL" id="GBM24489.1"/>
    </source>
</evidence>
<name>A0A4Y2E880_ARAVE</name>
<evidence type="ECO:0000313" key="3">
    <source>
        <dbReference type="Proteomes" id="UP000499080"/>
    </source>
</evidence>
<dbReference type="EMBL" id="BGPR01000520">
    <property type="protein sequence ID" value="GBM24489.1"/>
    <property type="molecule type" value="Genomic_DNA"/>
</dbReference>
<keyword evidence="1" id="KW-0812">Transmembrane</keyword>
<organism evidence="2 3">
    <name type="scientific">Araneus ventricosus</name>
    <name type="common">Orbweaver spider</name>
    <name type="synonym">Epeira ventricosa</name>
    <dbReference type="NCBI Taxonomy" id="182803"/>
    <lineage>
        <taxon>Eukaryota</taxon>
        <taxon>Metazoa</taxon>
        <taxon>Ecdysozoa</taxon>
        <taxon>Arthropoda</taxon>
        <taxon>Chelicerata</taxon>
        <taxon>Arachnida</taxon>
        <taxon>Araneae</taxon>
        <taxon>Araneomorphae</taxon>
        <taxon>Entelegynae</taxon>
        <taxon>Araneoidea</taxon>
        <taxon>Araneidae</taxon>
        <taxon>Araneus</taxon>
    </lineage>
</organism>
<keyword evidence="1" id="KW-1133">Transmembrane helix</keyword>
<proteinExistence type="predicted"/>
<gene>
    <name evidence="2" type="ORF">AVEN_254006_1</name>
</gene>
<reference evidence="2 3" key="1">
    <citation type="journal article" date="2019" name="Sci. Rep.">
        <title>Orb-weaving spider Araneus ventricosus genome elucidates the spidroin gene catalogue.</title>
        <authorList>
            <person name="Kono N."/>
            <person name="Nakamura H."/>
            <person name="Ohtoshi R."/>
            <person name="Moran D.A.P."/>
            <person name="Shinohara A."/>
            <person name="Yoshida Y."/>
            <person name="Fujiwara M."/>
            <person name="Mori M."/>
            <person name="Tomita M."/>
            <person name="Arakawa K."/>
        </authorList>
    </citation>
    <scope>NUCLEOTIDE SEQUENCE [LARGE SCALE GENOMIC DNA]</scope>
</reference>
<keyword evidence="3" id="KW-1185">Reference proteome</keyword>
<comment type="caution">
    <text evidence="2">The sequence shown here is derived from an EMBL/GenBank/DDBJ whole genome shotgun (WGS) entry which is preliminary data.</text>
</comment>
<dbReference type="Proteomes" id="UP000499080">
    <property type="component" value="Unassembled WGS sequence"/>
</dbReference>
<keyword evidence="1" id="KW-0472">Membrane</keyword>
<sequence>MREVKVVKPHIAASPSCLNSWTKWPHVIFPVGAMANADEHHRSTLRVIYEDAISHVSRPIPVIGQSGVKIHIYLIRTRHDVMRSVLYEITCFETFPLWLSLLIVLITSATSV</sequence>
<dbReference type="AlphaFoldDB" id="A0A4Y2E880"/>
<accession>A0A4Y2E880</accession>